<evidence type="ECO:0000313" key="1">
    <source>
        <dbReference type="EMBL" id="CAC5411805.1"/>
    </source>
</evidence>
<dbReference type="Proteomes" id="UP000507470">
    <property type="component" value="Unassembled WGS sequence"/>
</dbReference>
<dbReference type="AlphaFoldDB" id="A0A6J8DVB0"/>
<keyword evidence="2" id="KW-1185">Reference proteome</keyword>
<protein>
    <submittedName>
        <fullName evidence="1">Uncharacterized protein</fullName>
    </submittedName>
</protein>
<dbReference type="OrthoDB" id="6090131at2759"/>
<gene>
    <name evidence="1" type="ORF">MCOR_44851</name>
</gene>
<name>A0A6J8DVB0_MYTCO</name>
<accession>A0A6J8DVB0</accession>
<evidence type="ECO:0000313" key="2">
    <source>
        <dbReference type="Proteomes" id="UP000507470"/>
    </source>
</evidence>
<proteinExistence type="predicted"/>
<dbReference type="EMBL" id="CACVKT020007910">
    <property type="protein sequence ID" value="CAC5411805.1"/>
    <property type="molecule type" value="Genomic_DNA"/>
</dbReference>
<organism evidence="1 2">
    <name type="scientific">Mytilus coruscus</name>
    <name type="common">Sea mussel</name>
    <dbReference type="NCBI Taxonomy" id="42192"/>
    <lineage>
        <taxon>Eukaryota</taxon>
        <taxon>Metazoa</taxon>
        <taxon>Spiralia</taxon>
        <taxon>Lophotrochozoa</taxon>
        <taxon>Mollusca</taxon>
        <taxon>Bivalvia</taxon>
        <taxon>Autobranchia</taxon>
        <taxon>Pteriomorphia</taxon>
        <taxon>Mytilida</taxon>
        <taxon>Mytiloidea</taxon>
        <taxon>Mytilidae</taxon>
        <taxon>Mytilinae</taxon>
        <taxon>Mytilus</taxon>
    </lineage>
</organism>
<reference evidence="1 2" key="1">
    <citation type="submission" date="2020-06" db="EMBL/GenBank/DDBJ databases">
        <authorList>
            <person name="Li R."/>
            <person name="Bekaert M."/>
        </authorList>
    </citation>
    <scope>NUCLEOTIDE SEQUENCE [LARGE SCALE GENOMIC DNA]</scope>
    <source>
        <strain evidence="2">wild</strain>
    </source>
</reference>
<sequence length="215" mass="25438">MAREEVQELSSKEVDRLKSETMQKKAWAVSNEIRLRIDDARDPAGGYLHAYSVEQDELYLQYRKYQCRLLGQECDFCKNSQNSNLFGNELMPPVPRPYPDYEQLPQFHYLQHKDTPTSIDGVQRRHDDFQPRSNLKKLFSEGEISSFDDNEIEVFSKKFIVPKQMLRTIYCIWKHSNQTERKEQLIINKRDKMKGLKDMRSRTGLTCLKIIVLIN</sequence>